<reference evidence="1 2" key="1">
    <citation type="journal article" date="2011" name="J. Bacteriol.">
        <title>Genome sequence of the obligate intracellular animal pathogen Chlamydia pecorum E58.</title>
        <authorList>
            <person name="Mojica S."/>
            <person name="Huot Creasy H."/>
            <person name="Daugherty S."/>
            <person name="Read T.D."/>
            <person name="Kim T."/>
            <person name="Kaltenboeck B."/>
            <person name="Bavoil P."/>
            <person name="Myers G.S."/>
        </authorList>
    </citation>
    <scope>NUCLEOTIDE SEQUENCE [LARGE SCALE GENOMIC DNA]</scope>
    <source>
        <strain evidence="1 2">E58</strain>
    </source>
</reference>
<evidence type="ECO:0000313" key="2">
    <source>
        <dbReference type="Proteomes" id="UP000008305"/>
    </source>
</evidence>
<gene>
    <name evidence="1" type="ordered locus">G5S_0699</name>
</gene>
<organism evidence="1 2">
    <name type="scientific">Chlamydia pecorum (strain ATCC VR-628 / DSM 29919 / E58)</name>
    <name type="common">Chlamydophila pecorum</name>
    <dbReference type="NCBI Taxonomy" id="331635"/>
    <lineage>
        <taxon>Bacteria</taxon>
        <taxon>Pseudomonadati</taxon>
        <taxon>Chlamydiota</taxon>
        <taxon>Chlamydiia</taxon>
        <taxon>Chlamydiales</taxon>
        <taxon>Chlamydiaceae</taxon>
        <taxon>Chlamydia/Chlamydophila group</taxon>
        <taxon>Chlamydia</taxon>
    </lineage>
</organism>
<evidence type="ECO:0000313" key="1">
    <source>
        <dbReference type="EMBL" id="AEB41652.1"/>
    </source>
</evidence>
<dbReference type="Proteomes" id="UP000008305">
    <property type="component" value="Chromosome"/>
</dbReference>
<name>A0AA34WI70_CHLPE</name>
<protein>
    <submittedName>
        <fullName evidence="1">Uncharacterized protein</fullName>
    </submittedName>
</protein>
<accession>A0AA34WI70</accession>
<dbReference type="EMBL" id="CP002608">
    <property type="protein sequence ID" value="AEB41652.1"/>
    <property type="molecule type" value="Genomic_DNA"/>
</dbReference>
<sequence length="30" mass="3723">MNLLMMGDFQKKLSERFFLKNSFAFYQFLQ</sequence>
<dbReference type="AlphaFoldDB" id="A0AA34WI70"/>
<keyword evidence="2" id="KW-1185">Reference proteome</keyword>
<dbReference type="KEGG" id="cpm:G5S_0699"/>
<proteinExistence type="predicted"/>